<evidence type="ECO:0000313" key="1">
    <source>
        <dbReference type="EMBL" id="KAG7373038.1"/>
    </source>
</evidence>
<reference evidence="1" key="2">
    <citation type="submission" date="2021-04" db="EMBL/GenBank/DDBJ databases">
        <authorList>
            <person name="Podell S."/>
        </authorList>
    </citation>
    <scope>NUCLEOTIDE SEQUENCE</scope>
    <source>
        <strain evidence="1">Hildebrandi</strain>
    </source>
</reference>
<evidence type="ECO:0008006" key="3">
    <source>
        <dbReference type="Google" id="ProtNLM"/>
    </source>
</evidence>
<comment type="caution">
    <text evidence="1">The sequence shown here is derived from an EMBL/GenBank/DDBJ whole genome shotgun (WGS) entry which is preliminary data.</text>
</comment>
<organism evidence="1 2">
    <name type="scientific">Nitzschia inconspicua</name>
    <dbReference type="NCBI Taxonomy" id="303405"/>
    <lineage>
        <taxon>Eukaryota</taxon>
        <taxon>Sar</taxon>
        <taxon>Stramenopiles</taxon>
        <taxon>Ochrophyta</taxon>
        <taxon>Bacillariophyta</taxon>
        <taxon>Bacillariophyceae</taxon>
        <taxon>Bacillariophycidae</taxon>
        <taxon>Bacillariales</taxon>
        <taxon>Bacillariaceae</taxon>
        <taxon>Nitzschia</taxon>
    </lineage>
</organism>
<keyword evidence="2" id="KW-1185">Reference proteome</keyword>
<dbReference type="InterPro" id="IPR040632">
    <property type="entry name" value="Sulfotransfer_4"/>
</dbReference>
<dbReference type="Pfam" id="PF17784">
    <property type="entry name" value="Sulfotransfer_4"/>
    <property type="match status" value="1"/>
</dbReference>
<sequence>MLHPKFWIEWGLRLLFSKRSLAIVFGSTLLLTVSWQIDVVFQQQQPAAGTLRRSASNNFMRVYLKPSPTQQSLPNYQRWNHVNHTFESAHRRDTNEAPSSFEILETVLRDSRQQQPQGGSGHFHDDACLKPNMKQTKRLVQKVKRQREKEQIQSATSHITLPFPVLNMGFPKSGSSSLMRWFKNAGYNVTHFVEDGQYVGLQILQNVLDGYSPFANDLAPYHVHAQMDYTGGDDPRQQATTIFPQIQLLDEIHHAQPNATFVLMFRPVQEWIESTQSWNRYPFRWAESNIPGLMLTERQLYERDSLHERIVVTPQQLQDWWCSHVLHIRQFVKEYPSHALIELDLYDSESSAILSELFAVDEGVVSWNKANSNSKKHNTNKSTMIPQTSSLQKTSTKLYHEKWNFTSNTMTIDEGVESISSLKLLERVMHDGTIMTDESCFRAMPRHDAQISIPLASPFLNVGLPMDPWNDMLKEFFSCLGLKVTHRKGQGGKFGSTGKKINQAVQAGMPPLSGYFGNRDVYTQLDYTVTLNSTQGIVVEQSVFPQIQLLDEIHQEVPNATLLLPYPNFDQWIDFAQSFHNFTERWARMEMPGLVLTEEQYQARSLPCPAEIDEDGMVVNRCIRLSDMQLREWWCGHIHHVRRLVNDVYPSHTLLEIDFGNLAHTRKTMKDLFPQANQTCLSELSFME</sequence>
<reference evidence="1" key="1">
    <citation type="journal article" date="2021" name="Sci. Rep.">
        <title>Diploid genomic architecture of Nitzschia inconspicua, an elite biomass production diatom.</title>
        <authorList>
            <person name="Oliver A."/>
            <person name="Podell S."/>
            <person name="Pinowska A."/>
            <person name="Traller J.C."/>
            <person name="Smith S.R."/>
            <person name="McClure R."/>
            <person name="Beliaev A."/>
            <person name="Bohutskyi P."/>
            <person name="Hill E.A."/>
            <person name="Rabines A."/>
            <person name="Zheng H."/>
            <person name="Allen L.Z."/>
            <person name="Kuo A."/>
            <person name="Grigoriev I.V."/>
            <person name="Allen A.E."/>
            <person name="Hazlebeck D."/>
            <person name="Allen E.E."/>
        </authorList>
    </citation>
    <scope>NUCLEOTIDE SEQUENCE</scope>
    <source>
        <strain evidence="1">Hildebrandi</strain>
    </source>
</reference>
<gene>
    <name evidence="1" type="ORF">IV203_033762</name>
</gene>
<proteinExistence type="predicted"/>
<protein>
    <recommendedName>
        <fullName evidence="3">Sulfotransferase domain-containing protein</fullName>
    </recommendedName>
</protein>
<dbReference type="AlphaFoldDB" id="A0A9K3M3G5"/>
<evidence type="ECO:0000313" key="2">
    <source>
        <dbReference type="Proteomes" id="UP000693970"/>
    </source>
</evidence>
<dbReference type="PANTHER" id="PTHR36978:SF4">
    <property type="entry name" value="P-LOOP CONTAINING NUCLEOSIDE TRIPHOSPHATE HYDROLASE PROTEIN"/>
    <property type="match status" value="1"/>
</dbReference>
<accession>A0A9K3M3G5</accession>
<name>A0A9K3M3G5_9STRA</name>
<dbReference type="OrthoDB" id="41409at2759"/>
<dbReference type="EMBL" id="JAGRRH010000002">
    <property type="protein sequence ID" value="KAG7373038.1"/>
    <property type="molecule type" value="Genomic_DNA"/>
</dbReference>
<dbReference type="Proteomes" id="UP000693970">
    <property type="component" value="Unassembled WGS sequence"/>
</dbReference>
<dbReference type="PANTHER" id="PTHR36978">
    <property type="entry name" value="P-LOOP CONTAINING NUCLEOTIDE TRIPHOSPHATE HYDROLASE"/>
    <property type="match status" value="1"/>
</dbReference>